<evidence type="ECO:0000313" key="7">
    <source>
        <dbReference type="Proteomes" id="UP000694392"/>
    </source>
</evidence>
<feature type="compositionally biased region" description="Basic and acidic residues" evidence="5">
    <location>
        <begin position="141"/>
        <end position="156"/>
    </location>
</feature>
<keyword evidence="2" id="KW-0479">Metal-binding</keyword>
<accession>A0A8D0LAS4</accession>
<dbReference type="InterPro" id="IPR018247">
    <property type="entry name" value="EF_Hand_1_Ca_BS"/>
</dbReference>
<comment type="subcellular location">
    <subcellularLocation>
        <location evidence="1">Membrane</location>
    </subcellularLocation>
</comment>
<feature type="region of interest" description="Disordered" evidence="5">
    <location>
        <begin position="119"/>
        <end position="168"/>
    </location>
</feature>
<dbReference type="InterPro" id="IPR052266">
    <property type="entry name" value="Miro-EF-hand_domain"/>
</dbReference>
<dbReference type="GO" id="GO:0046872">
    <property type="term" value="F:metal ion binding"/>
    <property type="evidence" value="ECO:0007669"/>
    <property type="project" value="UniProtKB-KW"/>
</dbReference>
<dbReference type="Ensembl" id="ENSSPUT00000022686.1">
    <property type="protein sequence ID" value="ENSSPUP00000021278.1"/>
    <property type="gene ID" value="ENSSPUG00000016231.1"/>
</dbReference>
<evidence type="ECO:0000313" key="6">
    <source>
        <dbReference type="Ensembl" id="ENSSPUP00000021278.1"/>
    </source>
</evidence>
<dbReference type="Proteomes" id="UP000694392">
    <property type="component" value="Unplaced"/>
</dbReference>
<dbReference type="GO" id="GO:0098797">
    <property type="term" value="C:plasma membrane protein complex"/>
    <property type="evidence" value="ECO:0007669"/>
    <property type="project" value="TreeGrafter"/>
</dbReference>
<evidence type="ECO:0000256" key="1">
    <source>
        <dbReference type="ARBA" id="ARBA00004370"/>
    </source>
</evidence>
<feature type="compositionally biased region" description="Low complexity" evidence="5">
    <location>
        <begin position="157"/>
        <end position="168"/>
    </location>
</feature>
<gene>
    <name evidence="6" type="primary">EFCAB7</name>
</gene>
<feature type="compositionally biased region" description="Low complexity" evidence="5">
    <location>
        <begin position="1"/>
        <end position="13"/>
    </location>
</feature>
<dbReference type="PROSITE" id="PS00018">
    <property type="entry name" value="EF_HAND_1"/>
    <property type="match status" value="1"/>
</dbReference>
<feature type="compositionally biased region" description="Polar residues" evidence="5">
    <location>
        <begin position="119"/>
        <end position="134"/>
    </location>
</feature>
<organism evidence="6 7">
    <name type="scientific">Sphenodon punctatus</name>
    <name type="common">Tuatara</name>
    <name type="synonym">Hatteria punctata</name>
    <dbReference type="NCBI Taxonomy" id="8508"/>
    <lineage>
        <taxon>Eukaryota</taxon>
        <taxon>Metazoa</taxon>
        <taxon>Chordata</taxon>
        <taxon>Craniata</taxon>
        <taxon>Vertebrata</taxon>
        <taxon>Euteleostomi</taxon>
        <taxon>Lepidosauria</taxon>
        <taxon>Sphenodontia</taxon>
        <taxon>Sphenodontidae</taxon>
        <taxon>Sphenodon</taxon>
    </lineage>
</organism>
<proteinExistence type="predicted"/>
<dbReference type="PANTHER" id="PTHR46819">
    <property type="entry name" value="EF-HAND CALCIUM-BINDING DOMAIN-CONTAINING PROTEIN 7"/>
    <property type="match status" value="1"/>
</dbReference>
<dbReference type="GeneTree" id="ENSGT00390000015466"/>
<reference evidence="6" key="2">
    <citation type="submission" date="2025-09" db="UniProtKB">
        <authorList>
            <consortium name="Ensembl"/>
        </authorList>
    </citation>
    <scope>IDENTIFICATION</scope>
</reference>
<keyword evidence="4" id="KW-0472">Membrane</keyword>
<reference evidence="6" key="1">
    <citation type="submission" date="2025-08" db="UniProtKB">
        <authorList>
            <consortium name="Ensembl"/>
        </authorList>
    </citation>
    <scope>IDENTIFICATION</scope>
</reference>
<dbReference type="Gene3D" id="1.10.238.10">
    <property type="entry name" value="EF-hand"/>
    <property type="match status" value="1"/>
</dbReference>
<keyword evidence="3" id="KW-0677">Repeat</keyword>
<evidence type="ECO:0000256" key="3">
    <source>
        <dbReference type="ARBA" id="ARBA00022737"/>
    </source>
</evidence>
<dbReference type="PANTHER" id="PTHR46819:SF1">
    <property type="entry name" value="EF-HAND CALCIUM-BINDING DOMAIN-CONTAINING PROTEIN 7"/>
    <property type="match status" value="1"/>
</dbReference>
<evidence type="ECO:0000256" key="2">
    <source>
        <dbReference type="ARBA" id="ARBA00022723"/>
    </source>
</evidence>
<evidence type="ECO:0000256" key="5">
    <source>
        <dbReference type="SAM" id="MobiDB-lite"/>
    </source>
</evidence>
<dbReference type="GO" id="GO:0060170">
    <property type="term" value="C:ciliary membrane"/>
    <property type="evidence" value="ECO:0007669"/>
    <property type="project" value="TreeGrafter"/>
</dbReference>
<name>A0A8D0LAS4_SPHPU</name>
<dbReference type="OMA" id="AVHMEGC"/>
<protein>
    <submittedName>
        <fullName evidence="6">EF-hand calcium binding domain 7</fullName>
    </submittedName>
</protein>
<dbReference type="GO" id="GO:1903569">
    <property type="term" value="P:positive regulation of protein localization to ciliary membrane"/>
    <property type="evidence" value="ECO:0007669"/>
    <property type="project" value="TreeGrafter"/>
</dbReference>
<evidence type="ECO:0000256" key="4">
    <source>
        <dbReference type="ARBA" id="ARBA00023136"/>
    </source>
</evidence>
<dbReference type="AlphaFoldDB" id="A0A8D0LAS4"/>
<feature type="compositionally biased region" description="Polar residues" evidence="5">
    <location>
        <begin position="14"/>
        <end position="25"/>
    </location>
</feature>
<keyword evidence="7" id="KW-1185">Reference proteome</keyword>
<sequence>MASSPGSSASLFSEQATLSESSQAKKSQNSEEKVFYKNCRASYLSVFKSSLENIRSKEQLTLGNKYDIFLFSCVLIMICRTAARISFCKLYMTTNEQCLKNALEKLEVDSRLKRQQFGSQIETSSEGATSTISKPSLRATRKTEPKPSLKKGDSRTSSRPSSAQSCKASISSTISVSASSNRNSKLIETNSEWQCAQSKGCFFLEEDGEIISHKYKLLLPHRSVLCITIKPLNLSQIEGKPSPWLAVDTALCIFKENETQENLQFVSITELQNKEAFGWKGELGAGVYCLLPFTTGCRLKKVKRQITREAKLLYRGKDGDLMLTDEFRAALSDIFEMIDLDGNGLLSLEEYNFFELRTSGEKCDEEAWAICKGKLVTIGLKLSVVRDISILHIDTGADPRHKVTVIKRPYCIFLSLKACPFVIDIYAEKCKPKIKAVYLEAGTGQLSKAVCKSVVNKGNAQAMDSCENIIVYTTKNDMRITSVIENKSENKVVIHVNNEQSRNCVNNRGLNVFAVEVAPKSMMVCQHVMPLNEQEDLMYNCVYSVLP</sequence>
<feature type="region of interest" description="Disordered" evidence="5">
    <location>
        <begin position="1"/>
        <end position="25"/>
    </location>
</feature>